<organism evidence="1 2">
    <name type="scientific">Sphingomonas longa</name>
    <dbReference type="NCBI Taxonomy" id="2778730"/>
    <lineage>
        <taxon>Bacteria</taxon>
        <taxon>Pseudomonadati</taxon>
        <taxon>Pseudomonadota</taxon>
        <taxon>Alphaproteobacteria</taxon>
        <taxon>Sphingomonadales</taxon>
        <taxon>Sphingomonadaceae</taxon>
        <taxon>Sphingomonas</taxon>
    </lineage>
</organism>
<reference evidence="1 2" key="1">
    <citation type="submission" date="2020-12" db="EMBL/GenBank/DDBJ databases">
        <title>Sphingomonas sp.</title>
        <authorList>
            <person name="Kim M.K."/>
        </authorList>
    </citation>
    <scope>NUCLEOTIDE SEQUENCE [LARGE SCALE GENOMIC DNA]</scope>
    <source>
        <strain evidence="1 2">BT552</strain>
    </source>
</reference>
<gene>
    <name evidence="1" type="ORF">ILT43_17145</name>
</gene>
<evidence type="ECO:0000313" key="2">
    <source>
        <dbReference type="Proteomes" id="UP000763641"/>
    </source>
</evidence>
<protein>
    <submittedName>
        <fullName evidence="1">Uncharacterized protein</fullName>
    </submittedName>
</protein>
<sequence length="244" mass="25546">MEDDEELDMGPSGNWSAMNSVFKYGGGNTLDSRVLHGHVSKAMAGLSVATSAVGQAHNLTMVGVAGAAVLGAGTAGVGLGVAGIAMSAVGIGTSIVSGIKTHAHIDALEGLQMRGSMKHHCNCKTRDYGDQMSLDHDTIFNTVLPYVIAKKKAKRVKKGFGATGLSMGTNVHRLGKAIYKSVKGTKGKNRSFYAEILARHAVTHECDLVAGIVSELYTGQDYLAIRAMRSDQAALLIAAKMKSV</sequence>
<dbReference type="RefSeq" id="WP_204200206.1">
    <property type="nucleotide sequence ID" value="NZ_JAFEMC010000006.1"/>
</dbReference>
<dbReference type="EMBL" id="JAFEMC010000006">
    <property type="protein sequence ID" value="MBM6578111.1"/>
    <property type="molecule type" value="Genomic_DNA"/>
</dbReference>
<evidence type="ECO:0000313" key="1">
    <source>
        <dbReference type="EMBL" id="MBM6578111.1"/>
    </source>
</evidence>
<accession>A0ABS2DAZ1</accession>
<proteinExistence type="predicted"/>
<comment type="caution">
    <text evidence="1">The sequence shown here is derived from an EMBL/GenBank/DDBJ whole genome shotgun (WGS) entry which is preliminary data.</text>
</comment>
<dbReference type="Proteomes" id="UP000763641">
    <property type="component" value="Unassembled WGS sequence"/>
</dbReference>
<keyword evidence="2" id="KW-1185">Reference proteome</keyword>
<name>A0ABS2DAZ1_9SPHN</name>